<keyword evidence="1" id="KW-0812">Transmembrane</keyword>
<evidence type="ECO:0000313" key="4">
    <source>
        <dbReference type="EMBL" id="MDF0601526.1"/>
    </source>
</evidence>
<sequence>MKRILTTLILICLSGAVAAQEEAAVFDFGGDAFRAGATVEFGTDGADDLFLAGETVRGRADIAGSAHLAGRRVEMTGAVGGDVYAAGMNVELAGAVTGDATLTGYTVRVGEVGGDLRATGSDVTVRGPVAGYALLAGDTVRIEGTVAGDVNVTARTLDFGPEASIAGVLTLYEETPGAMEIPERVIPADRVQRREKEAWQRDVGDMAPVTLWGALWRFVAGVLVVAAVAALAAAVLPESLAAMRRRILDRPLGTLWLGFLLLSALIGSAVVFALTIVGIFVSPAAIFLAVVAGFVGYVLGAYAFGVGLMLLAGRPEPATLGARALAGGLGALLAGLLALIPFLGWLFVLALTLAGVGAMTARLFRPRFFADA</sequence>
<keyword evidence="2" id="KW-0732">Signal</keyword>
<name>A0AAE3NT13_9RHOB</name>
<feature type="domain" description="DUF8173" evidence="3">
    <location>
        <begin position="213"/>
        <end position="365"/>
    </location>
</feature>
<keyword evidence="1" id="KW-0472">Membrane</keyword>
<feature type="transmembrane region" description="Helical" evidence="1">
    <location>
        <begin position="345"/>
        <end position="364"/>
    </location>
</feature>
<feature type="transmembrane region" description="Helical" evidence="1">
    <location>
        <begin position="286"/>
        <end position="313"/>
    </location>
</feature>
<gene>
    <name evidence="4" type="ORF">P1J78_12345</name>
</gene>
<feature type="transmembrane region" description="Helical" evidence="1">
    <location>
        <begin position="215"/>
        <end position="236"/>
    </location>
</feature>
<feature type="transmembrane region" description="Helical" evidence="1">
    <location>
        <begin position="256"/>
        <end position="280"/>
    </location>
</feature>
<dbReference type="AlphaFoldDB" id="A0AAE3NT13"/>
<dbReference type="Pfam" id="PF26514">
    <property type="entry name" value="DUF8173"/>
    <property type="match status" value="1"/>
</dbReference>
<evidence type="ECO:0000256" key="1">
    <source>
        <dbReference type="SAM" id="Phobius"/>
    </source>
</evidence>
<dbReference type="Proteomes" id="UP001220964">
    <property type="component" value="Unassembled WGS sequence"/>
</dbReference>
<evidence type="ECO:0000313" key="5">
    <source>
        <dbReference type="Proteomes" id="UP001220964"/>
    </source>
</evidence>
<reference evidence="4" key="1">
    <citation type="submission" date="2023-03" db="EMBL/GenBank/DDBJ databases">
        <title>Multiphase analysis and comparison of six strains from genera Psychromarinibacter, Lutimaribacter, and Maritimibacter, including a novel species: Psychromarinibacter sediminicola sp. nov.</title>
        <authorList>
            <person name="Wang Y.-H."/>
            <person name="Ye M.-Q."/>
            <person name="Du Z.-J."/>
        </authorList>
    </citation>
    <scope>NUCLEOTIDE SEQUENCE</scope>
    <source>
        <strain evidence="4">C21-152</strain>
    </source>
</reference>
<keyword evidence="5" id="KW-1185">Reference proteome</keyword>
<comment type="caution">
    <text evidence="4">The sequence shown here is derived from an EMBL/GenBank/DDBJ whole genome shotgun (WGS) entry which is preliminary data.</text>
</comment>
<evidence type="ECO:0000259" key="3">
    <source>
        <dbReference type="Pfam" id="PF26514"/>
    </source>
</evidence>
<dbReference type="EMBL" id="JARGYC010000029">
    <property type="protein sequence ID" value="MDF0601526.1"/>
    <property type="molecule type" value="Genomic_DNA"/>
</dbReference>
<dbReference type="InterPro" id="IPR058486">
    <property type="entry name" value="DUF8173"/>
</dbReference>
<feature type="signal peptide" evidence="2">
    <location>
        <begin position="1"/>
        <end position="19"/>
    </location>
</feature>
<dbReference type="RefSeq" id="WP_275567666.1">
    <property type="nucleotide sequence ID" value="NZ_JARGYC010000029.1"/>
</dbReference>
<feature type="transmembrane region" description="Helical" evidence="1">
    <location>
        <begin position="320"/>
        <end position="339"/>
    </location>
</feature>
<keyword evidence="1" id="KW-1133">Transmembrane helix</keyword>
<feature type="chain" id="PRO_5042082760" description="DUF8173 domain-containing protein" evidence="2">
    <location>
        <begin position="20"/>
        <end position="372"/>
    </location>
</feature>
<organism evidence="4 5">
    <name type="scientific">Psychromarinibacter sediminicola</name>
    <dbReference type="NCBI Taxonomy" id="3033385"/>
    <lineage>
        <taxon>Bacteria</taxon>
        <taxon>Pseudomonadati</taxon>
        <taxon>Pseudomonadota</taxon>
        <taxon>Alphaproteobacteria</taxon>
        <taxon>Rhodobacterales</taxon>
        <taxon>Paracoccaceae</taxon>
        <taxon>Psychromarinibacter</taxon>
    </lineage>
</organism>
<accession>A0AAE3NT13</accession>
<proteinExistence type="predicted"/>
<protein>
    <recommendedName>
        <fullName evidence="3">DUF8173 domain-containing protein</fullName>
    </recommendedName>
</protein>
<evidence type="ECO:0000256" key="2">
    <source>
        <dbReference type="SAM" id="SignalP"/>
    </source>
</evidence>